<organism evidence="1 2">
    <name type="scientific">Parazoarcus communis</name>
    <dbReference type="NCBI Taxonomy" id="41977"/>
    <lineage>
        <taxon>Bacteria</taxon>
        <taxon>Pseudomonadati</taxon>
        <taxon>Pseudomonadota</taxon>
        <taxon>Betaproteobacteria</taxon>
        <taxon>Rhodocyclales</taxon>
        <taxon>Zoogloeaceae</taxon>
        <taxon>Parazoarcus</taxon>
    </lineage>
</organism>
<proteinExistence type="predicted"/>
<evidence type="ECO:0000313" key="1">
    <source>
        <dbReference type="EMBL" id="AWI75662.1"/>
    </source>
</evidence>
<name>A0A2U8GPU0_9RHOO</name>
<reference evidence="1 2" key="1">
    <citation type="submission" date="2017-06" db="EMBL/GenBank/DDBJ databases">
        <title>Azoarcus.</title>
        <authorList>
            <person name="Woo J.-H."/>
            <person name="Kim H.-S."/>
        </authorList>
    </citation>
    <scope>NUCLEOTIDE SEQUENCE [LARGE SCALE GENOMIC DNA]</scope>
    <source>
        <strain evidence="1 2">TSPY31</strain>
    </source>
</reference>
<accession>A0A2U8GPU0</accession>
<protein>
    <submittedName>
        <fullName evidence="1">Uncharacterized protein</fullName>
    </submittedName>
</protein>
<dbReference type="KEGG" id="acom:CEW83_10910"/>
<sequence length="197" mass="21322">MGRRIPSSLHRALVIATLLLAAAGGVLALSIHFRHGQTQALALAQRALEQARLQLQQSRDDTARCQLAQSRLAALELVDADTLPALQHDALRRLQSDPHLFSVELRTRPRVSDKPAARGLPTRSMLHLSMRAGVLHEEALNVALHSLAATPGVNVIPRGCNIVRARATHDDAPTVTPLQARCELEWLTLHPATGASS</sequence>
<dbReference type="Proteomes" id="UP000244930">
    <property type="component" value="Chromosome"/>
</dbReference>
<dbReference type="EMBL" id="CP022187">
    <property type="protein sequence ID" value="AWI75662.1"/>
    <property type="molecule type" value="Genomic_DNA"/>
</dbReference>
<gene>
    <name evidence="1" type="ORF">CEW83_10910</name>
</gene>
<dbReference type="AlphaFoldDB" id="A0A2U8GPU0"/>
<dbReference type="RefSeq" id="WP_108949368.1">
    <property type="nucleotide sequence ID" value="NZ_CP022187.1"/>
</dbReference>
<evidence type="ECO:0000313" key="2">
    <source>
        <dbReference type="Proteomes" id="UP000244930"/>
    </source>
</evidence>
<keyword evidence="2" id="KW-1185">Reference proteome</keyword>